<organism evidence="1 2">
    <name type="scientific">Penicillium brevicompactum</name>
    <dbReference type="NCBI Taxonomy" id="5074"/>
    <lineage>
        <taxon>Eukaryota</taxon>
        <taxon>Fungi</taxon>
        <taxon>Dikarya</taxon>
        <taxon>Ascomycota</taxon>
        <taxon>Pezizomycotina</taxon>
        <taxon>Eurotiomycetes</taxon>
        <taxon>Eurotiomycetidae</taxon>
        <taxon>Eurotiales</taxon>
        <taxon>Aspergillaceae</taxon>
        <taxon>Penicillium</taxon>
    </lineage>
</organism>
<reference evidence="1" key="2">
    <citation type="journal article" date="2023" name="IMA Fungus">
        <title>Comparative genomic study of the Penicillium genus elucidates a diverse pangenome and 15 lateral gene transfer events.</title>
        <authorList>
            <person name="Petersen C."/>
            <person name="Sorensen T."/>
            <person name="Nielsen M.R."/>
            <person name="Sondergaard T.E."/>
            <person name="Sorensen J.L."/>
            <person name="Fitzpatrick D.A."/>
            <person name="Frisvad J.C."/>
            <person name="Nielsen K.L."/>
        </authorList>
    </citation>
    <scope>NUCLEOTIDE SEQUENCE</scope>
    <source>
        <strain evidence="1">IBT 35675</strain>
    </source>
</reference>
<comment type="caution">
    <text evidence="1">The sequence shown here is derived from an EMBL/GenBank/DDBJ whole genome shotgun (WGS) entry which is preliminary data.</text>
</comment>
<reference evidence="1" key="1">
    <citation type="submission" date="2022-12" db="EMBL/GenBank/DDBJ databases">
        <authorList>
            <person name="Petersen C."/>
        </authorList>
    </citation>
    <scope>NUCLEOTIDE SEQUENCE</scope>
    <source>
        <strain evidence="1">IBT 35675</strain>
    </source>
</reference>
<dbReference type="EMBL" id="JAPZBR010000006">
    <property type="protein sequence ID" value="KAJ5350213.1"/>
    <property type="molecule type" value="Genomic_DNA"/>
</dbReference>
<sequence>MSHPQTERRENQFRRLPQELFDAIANETPPNVTKQIANASSKHECADNILWRTIFASDEWINLAEKLVKESPYLKAPGPILIGKDLSSIGNPNHNNQKHHHILLAPNDWTGDLRYHRETFFNSLRTDYRYRQKEQKVIFPKTTLKTSPGGECLSIPGITLYIKPLDTGEMIELPRKELKRLFDKKFIRTQYSSSSLKKAQTINISDVCGVLGKRLSTSADLSPICGLTFKTSIGPWQLIFITPEADKYELKAIGSNGGSVPAVTGWEGVRKNAGRWWL</sequence>
<dbReference type="AlphaFoldDB" id="A0A9W9UM67"/>
<name>A0A9W9UM67_PENBR</name>
<evidence type="ECO:0000313" key="2">
    <source>
        <dbReference type="Proteomes" id="UP001148299"/>
    </source>
</evidence>
<evidence type="ECO:0000313" key="1">
    <source>
        <dbReference type="EMBL" id="KAJ5350213.1"/>
    </source>
</evidence>
<gene>
    <name evidence="1" type="ORF">N7541_007940</name>
</gene>
<dbReference type="Proteomes" id="UP001148299">
    <property type="component" value="Unassembled WGS sequence"/>
</dbReference>
<protein>
    <submittedName>
        <fullName evidence="1">Uncharacterized protein</fullName>
    </submittedName>
</protein>
<proteinExistence type="predicted"/>
<keyword evidence="2" id="KW-1185">Reference proteome</keyword>
<accession>A0A9W9UM67</accession>